<dbReference type="Proteomes" id="UP001360953">
    <property type="component" value="Unassembled WGS sequence"/>
</dbReference>
<proteinExistence type="predicted"/>
<name>A0ABR1LJI0_9PEZI</name>
<gene>
    <name evidence="1" type="ORF">J3D65DRAFT_604729</name>
</gene>
<evidence type="ECO:0000313" key="1">
    <source>
        <dbReference type="EMBL" id="KAK7535342.1"/>
    </source>
</evidence>
<evidence type="ECO:0000313" key="2">
    <source>
        <dbReference type="Proteomes" id="UP001360953"/>
    </source>
</evidence>
<reference evidence="1 2" key="1">
    <citation type="submission" date="2024-04" db="EMBL/GenBank/DDBJ databases">
        <title>Phyllosticta paracitricarpa is synonymous to the EU quarantine fungus P. citricarpa based on phylogenomic analyses.</title>
        <authorList>
            <consortium name="Lawrence Berkeley National Laboratory"/>
            <person name="Van ingen-buijs V.A."/>
            <person name="Van westerhoven A.C."/>
            <person name="Haridas S."/>
            <person name="Skiadas P."/>
            <person name="Martin F."/>
            <person name="Groenewald J.Z."/>
            <person name="Crous P.W."/>
            <person name="Seidl M.F."/>
        </authorList>
    </citation>
    <scope>NUCLEOTIDE SEQUENCE [LARGE SCALE GENOMIC DNA]</scope>
    <source>
        <strain evidence="1 2">CPC 17464</strain>
    </source>
</reference>
<organism evidence="1 2">
    <name type="scientific">Phyllosticta citribraziliensis</name>
    <dbReference type="NCBI Taxonomy" id="989973"/>
    <lineage>
        <taxon>Eukaryota</taxon>
        <taxon>Fungi</taxon>
        <taxon>Dikarya</taxon>
        <taxon>Ascomycota</taxon>
        <taxon>Pezizomycotina</taxon>
        <taxon>Dothideomycetes</taxon>
        <taxon>Dothideomycetes incertae sedis</taxon>
        <taxon>Botryosphaeriales</taxon>
        <taxon>Phyllostictaceae</taxon>
        <taxon>Phyllosticta</taxon>
    </lineage>
</organism>
<dbReference type="RefSeq" id="XP_066654067.1">
    <property type="nucleotide sequence ID" value="XM_066798295.1"/>
</dbReference>
<sequence length="327" mass="37218">MHQSFSHCVTEELGPARALGLNVAWSLRQNINRGERARCSHCGLALRRFAGWNPIEPTQIICMRCKEWFKPHNELRPHRKIIRQELELHLPAGCANVHCHRIIKLGMKNEAILDPDRQITFQVAVWHKETSTFICKSCWDYQHRQARLAKYAGKGLLCKTCGKTLSDSDAAWRSICRACMGTAKLRDGRGLPHGALCSKCNRILSKSDRASPIYVYADDGTHIDYQCSECVSVQRVSAAARTQLLSLQEDLERIPTKGETQRCPSEAILDLSSTKLHSGRQRRARPHDSELIRHDIQLQKKMNASHGGIKISHDIWQNLLVEESRYL</sequence>
<evidence type="ECO:0008006" key="3">
    <source>
        <dbReference type="Google" id="ProtNLM"/>
    </source>
</evidence>
<dbReference type="GeneID" id="92031201"/>
<dbReference type="EMBL" id="JBBPEH010000008">
    <property type="protein sequence ID" value="KAK7535342.1"/>
    <property type="molecule type" value="Genomic_DNA"/>
</dbReference>
<comment type="caution">
    <text evidence="1">The sequence shown here is derived from an EMBL/GenBank/DDBJ whole genome shotgun (WGS) entry which is preliminary data.</text>
</comment>
<protein>
    <recommendedName>
        <fullName evidence="3">GATA-type domain-containing protein</fullName>
    </recommendedName>
</protein>
<keyword evidence="2" id="KW-1185">Reference proteome</keyword>
<accession>A0ABR1LJI0</accession>